<evidence type="ECO:0000313" key="3">
    <source>
        <dbReference type="Proteomes" id="UP000515377"/>
    </source>
</evidence>
<organism evidence="2 3">
    <name type="scientific">Sphingobium yanoikuyae</name>
    <name type="common">Sphingomonas yanoikuyae</name>
    <dbReference type="NCBI Taxonomy" id="13690"/>
    <lineage>
        <taxon>Bacteria</taxon>
        <taxon>Pseudomonadati</taxon>
        <taxon>Pseudomonadota</taxon>
        <taxon>Alphaproteobacteria</taxon>
        <taxon>Sphingomonadales</taxon>
        <taxon>Sphingomonadaceae</taxon>
        <taxon>Sphingobium</taxon>
    </lineage>
</organism>
<accession>A0A9X7YAD4</accession>
<protein>
    <submittedName>
        <fullName evidence="2">Uncharacterized protein</fullName>
    </submittedName>
</protein>
<gene>
    <name evidence="2" type="ORF">H3V42_16355</name>
</gene>
<evidence type="ECO:0000313" key="2">
    <source>
        <dbReference type="EMBL" id="QNG43541.1"/>
    </source>
</evidence>
<proteinExistence type="predicted"/>
<evidence type="ECO:0000256" key="1">
    <source>
        <dbReference type="SAM" id="MobiDB-lite"/>
    </source>
</evidence>
<dbReference type="Proteomes" id="UP000515377">
    <property type="component" value="Chromosome"/>
</dbReference>
<name>A0A9X7YAD4_SPHYA</name>
<sequence length="419" mass="46063">MTSLPAPFDPADAACWIAHGRRPDHARTLASVWRDYPDLPFDAPLAARMARSRARVAALRPFNDAIRDEVERERQRANFACIERRIAKGAAEPFDGTILHGRDRHGYDWDACVLYAQGRYAAEEGWPPRDFSAPPGETSPAYAQGFQDGGGCFDDLFETARRSYAAAARREEQLSVPTAPRLSRPLPSNWPLPTDTPRPSRWSKRVLIIGARIASDISAGLRTMLEAEPGHEKATIILAVANCGFHAWGACDAQPAEPADQLRALLAGIDVDDLLVMADGDDLAWIEDHAGLLPLCRTMERTRHSAIQQRGQLRAWLDRGLGDGELLASGHIRWTKLAQGLSGRLGEFVTRYAGPACPRGHRIVVELAGGRPAAGFMTPQGEPLVPETIITNKARLRKTMTIMLRRFAAAIPQHRDMAA</sequence>
<dbReference type="AlphaFoldDB" id="A0A9X7YAD4"/>
<feature type="region of interest" description="Disordered" evidence="1">
    <location>
        <begin position="175"/>
        <end position="197"/>
    </location>
</feature>
<reference evidence="2 3" key="1">
    <citation type="submission" date="2020-07" db="EMBL/GenBank/DDBJ databases">
        <title>Whole genome sequence of Sphingobium yanoikuyae A3.</title>
        <authorList>
            <person name="Han S.-S."/>
        </authorList>
    </citation>
    <scope>NUCLEOTIDE SEQUENCE [LARGE SCALE GENOMIC DNA]</scope>
    <source>
        <strain evidence="2 3">A3</strain>
    </source>
</reference>
<dbReference type="EMBL" id="CP060122">
    <property type="protein sequence ID" value="QNG43541.1"/>
    <property type="molecule type" value="Genomic_DNA"/>
</dbReference>